<evidence type="ECO:0000256" key="3">
    <source>
        <dbReference type="ARBA" id="ARBA00023136"/>
    </source>
</evidence>
<proteinExistence type="predicted"/>
<feature type="compositionally biased region" description="Low complexity" evidence="4">
    <location>
        <begin position="28"/>
        <end position="60"/>
    </location>
</feature>
<dbReference type="OrthoDB" id="9769707at2"/>
<gene>
    <name evidence="6" type="ORF">EOD43_03830</name>
</gene>
<keyword evidence="2" id="KW-1134">Transmembrane beta strand</keyword>
<dbReference type="PANTHER" id="PTHR12815:SF42">
    <property type="entry name" value="BACTERIAL SURFACE ANTIGEN (D15) DOMAIN-CONTAINING PROTEIN"/>
    <property type="match status" value="1"/>
</dbReference>
<evidence type="ECO:0000313" key="6">
    <source>
        <dbReference type="EMBL" id="RVT95041.1"/>
    </source>
</evidence>
<dbReference type="InterPro" id="IPR039910">
    <property type="entry name" value="D15-like"/>
</dbReference>
<evidence type="ECO:0000256" key="2">
    <source>
        <dbReference type="ARBA" id="ARBA00022452"/>
    </source>
</evidence>
<dbReference type="Proteomes" id="UP000282971">
    <property type="component" value="Unassembled WGS sequence"/>
</dbReference>
<keyword evidence="2" id="KW-0812">Transmembrane</keyword>
<keyword evidence="7" id="KW-1185">Reference proteome</keyword>
<feature type="domain" description="Bacterial surface antigen (D15)" evidence="5">
    <location>
        <begin position="366"/>
        <end position="658"/>
    </location>
</feature>
<dbReference type="Gene3D" id="2.40.160.50">
    <property type="entry name" value="membrane protein fhac: a member of the omp85/tpsb transporter family"/>
    <property type="match status" value="1"/>
</dbReference>
<keyword evidence="3" id="KW-0472">Membrane</keyword>
<dbReference type="Pfam" id="PF01103">
    <property type="entry name" value="Omp85"/>
    <property type="match status" value="1"/>
</dbReference>
<dbReference type="PANTHER" id="PTHR12815">
    <property type="entry name" value="SORTING AND ASSEMBLY MACHINERY SAMM50 PROTEIN FAMILY MEMBER"/>
    <property type="match status" value="1"/>
</dbReference>
<protein>
    <recommendedName>
        <fullName evidence="5">Bacterial surface antigen (D15) domain-containing protein</fullName>
    </recommendedName>
</protein>
<name>A0A437MBL5_9SPHN</name>
<sequence length="658" mass="70109">MCSAGMGLASIANAQSNDALLSDPAFDASLPPLSATAAPPVEATPDAAPAADPELTAPLPSMATFDTNPPPATDTADEKAPEVRYKLVIEGLKAIGLESEFRDLSALLSDGRDAANAAQVSARADEDVQLAERLMRSEGYYDAIASTTIDTLPNATNSLTVQLKATPGPRYSLGDIRITGAEPEPTGIAREALAIKTGDPIVAADIQSGEAKIALRLPEAGYPFVKVGQRDILLDERNHRGDYSLPVDAGPKSSFGSIRTDGDPVFTPDHLTVISRFDRGELYDSRQIDDLRQALIATSLLGTSAIEPVRTGQKAADGTEIVDVLVTQTKGPARQLAASAGYGTGEGIKLTGSWTHRNMFPPEGALTVEAVAGTLQQSLGTTFRRSNAGQRDRVFALGASVARQDFDAYNAQTLTLSGSLSRQSTPIFQKRWTWSVGGELIATRETPFEAATLDRDRNTYFIAAIPLQIGYDRSNSQLDPTKGFRLSARVSPEAQKRSGGGFDFYGRMLAEGSAYYPISDAITLAGRARVGSILGAARDDIAPSRRLYSGGGGSVRGFGYQQLGPKDIDDKPIGGRSLTEFALEARYRFGDYGIVPFFDAGRVGESSTPSIKNMRYGAGIGVRYYTNFGPFRIDVATPINRQPGESKLALYISIGQAF</sequence>
<dbReference type="EMBL" id="SACN01000001">
    <property type="protein sequence ID" value="RVT95041.1"/>
    <property type="molecule type" value="Genomic_DNA"/>
</dbReference>
<dbReference type="Gene3D" id="3.10.20.310">
    <property type="entry name" value="membrane protein fhac"/>
    <property type="match status" value="2"/>
</dbReference>
<dbReference type="InterPro" id="IPR000184">
    <property type="entry name" value="Bac_surfAg_D15"/>
</dbReference>
<comment type="caution">
    <text evidence="6">The sequence shown here is derived from an EMBL/GenBank/DDBJ whole genome shotgun (WGS) entry which is preliminary data.</text>
</comment>
<organism evidence="6 7">
    <name type="scientific">Sphingomonas crocodyli</name>
    <dbReference type="NCBI Taxonomy" id="1979270"/>
    <lineage>
        <taxon>Bacteria</taxon>
        <taxon>Pseudomonadati</taxon>
        <taxon>Pseudomonadota</taxon>
        <taxon>Alphaproteobacteria</taxon>
        <taxon>Sphingomonadales</taxon>
        <taxon>Sphingomonadaceae</taxon>
        <taxon>Sphingomonas</taxon>
    </lineage>
</organism>
<evidence type="ECO:0000259" key="5">
    <source>
        <dbReference type="Pfam" id="PF01103"/>
    </source>
</evidence>
<evidence type="ECO:0000256" key="4">
    <source>
        <dbReference type="SAM" id="MobiDB-lite"/>
    </source>
</evidence>
<dbReference type="AlphaFoldDB" id="A0A437MBL5"/>
<accession>A0A437MBL5</accession>
<comment type="subcellular location">
    <subcellularLocation>
        <location evidence="1">Membrane</location>
    </subcellularLocation>
</comment>
<evidence type="ECO:0000313" key="7">
    <source>
        <dbReference type="Proteomes" id="UP000282971"/>
    </source>
</evidence>
<feature type="region of interest" description="Disordered" evidence="4">
    <location>
        <begin position="22"/>
        <end position="79"/>
    </location>
</feature>
<dbReference type="GO" id="GO:0019867">
    <property type="term" value="C:outer membrane"/>
    <property type="evidence" value="ECO:0007669"/>
    <property type="project" value="InterPro"/>
</dbReference>
<reference evidence="6 7" key="1">
    <citation type="submission" date="2019-01" db="EMBL/GenBank/DDBJ databases">
        <authorList>
            <person name="Chen W.-M."/>
        </authorList>
    </citation>
    <scope>NUCLEOTIDE SEQUENCE [LARGE SCALE GENOMIC DNA]</scope>
    <source>
        <strain evidence="6 7">CCP-7</strain>
    </source>
</reference>
<evidence type="ECO:0000256" key="1">
    <source>
        <dbReference type="ARBA" id="ARBA00004370"/>
    </source>
</evidence>